<organism evidence="5 6">
    <name type="scientific">Microcella alkaliphila</name>
    <dbReference type="NCBI Taxonomy" id="279828"/>
    <lineage>
        <taxon>Bacteria</taxon>
        <taxon>Bacillati</taxon>
        <taxon>Actinomycetota</taxon>
        <taxon>Actinomycetes</taxon>
        <taxon>Micrococcales</taxon>
        <taxon>Microbacteriaceae</taxon>
        <taxon>Microcella</taxon>
    </lineage>
</organism>
<dbReference type="CDD" id="cd01392">
    <property type="entry name" value="HTH_LacI"/>
    <property type="match status" value="1"/>
</dbReference>
<dbReference type="Pfam" id="PF00532">
    <property type="entry name" value="Peripla_BP_1"/>
    <property type="match status" value="1"/>
</dbReference>
<reference evidence="6" key="1">
    <citation type="submission" date="2015-12" db="EMBL/GenBank/DDBJ databases">
        <authorList>
            <person name="Shamseldin A."/>
            <person name="Moawad H."/>
            <person name="Abd El-Rahim W.M."/>
            <person name="Sadowsky M.J."/>
        </authorList>
    </citation>
    <scope>NUCLEOTIDE SEQUENCE [LARGE SCALE GENOMIC DNA]</scope>
    <source>
        <strain evidence="6">JAM AC0309</strain>
    </source>
</reference>
<dbReference type="EMBL" id="AP017315">
    <property type="protein sequence ID" value="BAU33474.1"/>
    <property type="molecule type" value="Genomic_DNA"/>
</dbReference>
<dbReference type="PANTHER" id="PTHR30146">
    <property type="entry name" value="LACI-RELATED TRANSCRIPTIONAL REPRESSOR"/>
    <property type="match status" value="1"/>
</dbReference>
<keyword evidence="2" id="KW-0238">DNA-binding</keyword>
<dbReference type="CDD" id="cd06267">
    <property type="entry name" value="PBP1_LacI_sugar_binding-like"/>
    <property type="match status" value="1"/>
</dbReference>
<dbReference type="SUPFAM" id="SSF47413">
    <property type="entry name" value="lambda repressor-like DNA-binding domains"/>
    <property type="match status" value="1"/>
</dbReference>
<evidence type="ECO:0000259" key="4">
    <source>
        <dbReference type="PROSITE" id="PS50932"/>
    </source>
</evidence>
<name>A0A0U5CI80_9MICO</name>
<dbReference type="InterPro" id="IPR000843">
    <property type="entry name" value="HTH_LacI"/>
</dbReference>
<reference evidence="5 6" key="2">
    <citation type="submission" date="2016-01" db="EMBL/GenBank/DDBJ databases">
        <title>Microcella alkaliphila JAM AC0309 whole genome shotgun sequence.</title>
        <authorList>
            <person name="Kurata A."/>
            <person name="Hirose Y."/>
            <person name="Kishimoto N."/>
            <person name="Kobayashi T."/>
        </authorList>
    </citation>
    <scope>NUCLEOTIDE SEQUENCE [LARGE SCALE GENOMIC DNA]</scope>
    <source>
        <strain evidence="5 6">JAM AC0309</strain>
    </source>
</reference>
<gene>
    <name evidence="5" type="ORF">MalAC0309_2639</name>
</gene>
<dbReference type="KEGG" id="malk:MalAC0309_2639"/>
<dbReference type="Proteomes" id="UP000218965">
    <property type="component" value="Chromosome"/>
</dbReference>
<dbReference type="PROSITE" id="PS00356">
    <property type="entry name" value="HTH_LACI_1"/>
    <property type="match status" value="1"/>
</dbReference>
<dbReference type="InterPro" id="IPR001761">
    <property type="entry name" value="Peripla_BP/Lac1_sug-bd_dom"/>
</dbReference>
<keyword evidence="3" id="KW-0804">Transcription</keyword>
<evidence type="ECO:0000256" key="3">
    <source>
        <dbReference type="ARBA" id="ARBA00023163"/>
    </source>
</evidence>
<feature type="domain" description="HTH lacI-type" evidence="4">
    <location>
        <begin position="2"/>
        <end position="55"/>
    </location>
</feature>
<dbReference type="PROSITE" id="PS50932">
    <property type="entry name" value="HTH_LACI_2"/>
    <property type="match status" value="1"/>
</dbReference>
<dbReference type="GO" id="GO:0003700">
    <property type="term" value="F:DNA-binding transcription factor activity"/>
    <property type="evidence" value="ECO:0007669"/>
    <property type="project" value="TreeGrafter"/>
</dbReference>
<evidence type="ECO:0000256" key="1">
    <source>
        <dbReference type="ARBA" id="ARBA00023015"/>
    </source>
</evidence>
<keyword evidence="1" id="KW-0805">Transcription regulation</keyword>
<accession>A0A0U5CI80</accession>
<evidence type="ECO:0000313" key="5">
    <source>
        <dbReference type="EMBL" id="BAU33474.1"/>
    </source>
</evidence>
<dbReference type="PRINTS" id="PR00036">
    <property type="entry name" value="HTHLACI"/>
</dbReference>
<dbReference type="Gene3D" id="1.10.260.40">
    <property type="entry name" value="lambda repressor-like DNA-binding domains"/>
    <property type="match status" value="1"/>
</dbReference>
<evidence type="ECO:0000256" key="2">
    <source>
        <dbReference type="ARBA" id="ARBA00023125"/>
    </source>
</evidence>
<protein>
    <recommendedName>
        <fullName evidence="4">HTH lacI-type domain-containing protein</fullName>
    </recommendedName>
</protein>
<dbReference type="InterPro" id="IPR010982">
    <property type="entry name" value="Lambda_DNA-bd_dom_sf"/>
</dbReference>
<dbReference type="OrthoDB" id="37081at2"/>
<sequence>MATIYEVATLAGVSPATVSRVLNGAAVSPEKARLVREAAAQLQYTPNRTARRLRNQSSELIALLIPDIENPFFTALARGVEDKAQAAGYSVVLCNTDDDPEKETRYLDIANSEDMAGVILAPASEDGDIRHATDRGRPVVAVDRNTGLNIDSVMVDNRPAGADATTILLTAGFERVACIAGPLGTEATEERSLGWRQALEKAGKRDLVARYLRHANYRVDGGREAMTALLNLPDPPDSVVTTNNLMGVGALQALSEAGVSPDEFGVAIVGDLPFSTLRADAITQVHLPARHLGTTAATMLLERIAGDEQPARTVVLRAEITRGAAHPPQDL</sequence>
<dbReference type="PANTHER" id="PTHR30146:SF145">
    <property type="entry name" value="RIBOSE OPERON REPRESSOR"/>
    <property type="match status" value="1"/>
</dbReference>
<dbReference type="SMART" id="SM00354">
    <property type="entry name" value="HTH_LACI"/>
    <property type="match status" value="1"/>
</dbReference>
<proteinExistence type="predicted"/>
<dbReference type="Gene3D" id="3.40.50.2300">
    <property type="match status" value="2"/>
</dbReference>
<evidence type="ECO:0000313" key="6">
    <source>
        <dbReference type="Proteomes" id="UP000218965"/>
    </source>
</evidence>
<dbReference type="Pfam" id="PF00356">
    <property type="entry name" value="LacI"/>
    <property type="match status" value="1"/>
</dbReference>
<dbReference type="SUPFAM" id="SSF53822">
    <property type="entry name" value="Periplasmic binding protein-like I"/>
    <property type="match status" value="1"/>
</dbReference>
<dbReference type="GO" id="GO:0000976">
    <property type="term" value="F:transcription cis-regulatory region binding"/>
    <property type="evidence" value="ECO:0007669"/>
    <property type="project" value="TreeGrafter"/>
</dbReference>
<dbReference type="AlphaFoldDB" id="A0A0U5CI80"/>
<dbReference type="InterPro" id="IPR028082">
    <property type="entry name" value="Peripla_BP_I"/>
</dbReference>